<reference evidence="1 2" key="1">
    <citation type="submission" date="2024-04" db="EMBL/GenBank/DDBJ databases">
        <authorList>
            <person name="Rising A."/>
            <person name="Reimegard J."/>
            <person name="Sonavane S."/>
            <person name="Akerstrom W."/>
            <person name="Nylinder S."/>
            <person name="Hedman E."/>
            <person name="Kallberg Y."/>
        </authorList>
    </citation>
    <scope>NUCLEOTIDE SEQUENCE [LARGE SCALE GENOMIC DNA]</scope>
</reference>
<accession>A0AAV2BJN3</accession>
<sequence>MNKSRSAFAFSDLVVSKGCKWGCGAFFLSATSSKLSSLLCRRFPVGPEGGKNFAFINFKLATNRLLRTRQMIESVWFNRSPTRGWRNFVPKSTFTSPRLDGVCHGIGLNSNYSKNS</sequence>
<gene>
    <name evidence="1" type="ORF">LARSCL_LOCUS19633</name>
</gene>
<protein>
    <submittedName>
        <fullName evidence="1">Uncharacterized protein</fullName>
    </submittedName>
</protein>
<evidence type="ECO:0000313" key="1">
    <source>
        <dbReference type="EMBL" id="CAL1296117.1"/>
    </source>
</evidence>
<proteinExistence type="predicted"/>
<keyword evidence="2" id="KW-1185">Reference proteome</keyword>
<dbReference type="EMBL" id="CAXIEN010000389">
    <property type="protein sequence ID" value="CAL1296117.1"/>
    <property type="molecule type" value="Genomic_DNA"/>
</dbReference>
<dbReference type="Proteomes" id="UP001497382">
    <property type="component" value="Unassembled WGS sequence"/>
</dbReference>
<comment type="caution">
    <text evidence="1">The sequence shown here is derived from an EMBL/GenBank/DDBJ whole genome shotgun (WGS) entry which is preliminary data.</text>
</comment>
<evidence type="ECO:0000313" key="2">
    <source>
        <dbReference type="Proteomes" id="UP001497382"/>
    </source>
</evidence>
<organism evidence="1 2">
    <name type="scientific">Larinioides sclopetarius</name>
    <dbReference type="NCBI Taxonomy" id="280406"/>
    <lineage>
        <taxon>Eukaryota</taxon>
        <taxon>Metazoa</taxon>
        <taxon>Ecdysozoa</taxon>
        <taxon>Arthropoda</taxon>
        <taxon>Chelicerata</taxon>
        <taxon>Arachnida</taxon>
        <taxon>Araneae</taxon>
        <taxon>Araneomorphae</taxon>
        <taxon>Entelegynae</taxon>
        <taxon>Araneoidea</taxon>
        <taxon>Araneidae</taxon>
        <taxon>Larinioides</taxon>
    </lineage>
</organism>
<name>A0AAV2BJN3_9ARAC</name>
<dbReference type="AlphaFoldDB" id="A0AAV2BJN3"/>